<dbReference type="PROSITE" id="PS51186">
    <property type="entry name" value="GNAT"/>
    <property type="match status" value="1"/>
</dbReference>
<gene>
    <name evidence="2" type="ORF">BN961_01696</name>
</gene>
<protein>
    <submittedName>
        <fullName evidence="2">Acetyltransferase (GNAT) family protein</fullName>
    </submittedName>
</protein>
<accession>A0A090MPU3</accession>
<dbReference type="OrthoDB" id="359414at2"/>
<feature type="domain" description="N-acetyltransferase" evidence="1">
    <location>
        <begin position="6"/>
        <end position="167"/>
    </location>
</feature>
<dbReference type="AlphaFoldDB" id="A0A090MPU3"/>
<dbReference type="RefSeq" id="WP_048756230.1">
    <property type="nucleotide sequence ID" value="NZ_CCAZ020000001.1"/>
</dbReference>
<sequence>MLTERASWRQMQPADLPAVHALQALIHPAYPEDAAVFAERLRLYPPGCRVLECNGRLTAYAISHPWLDRAPPQLNTLLGELPPQPSTYYLHDIALLPEMRGTGAAAEVVTSLAEQVRAERLPSLSLIAVNGSEGFWQRQGFVAVVDDALAEKLRSYGEDAQFMMRRL</sequence>
<dbReference type="Pfam" id="PF00583">
    <property type="entry name" value="Acetyltransf_1"/>
    <property type="match status" value="1"/>
</dbReference>
<dbReference type="GO" id="GO:0016747">
    <property type="term" value="F:acyltransferase activity, transferring groups other than amino-acyl groups"/>
    <property type="evidence" value="ECO:0007669"/>
    <property type="project" value="InterPro"/>
</dbReference>
<name>A0A090MPU3_AFIFE</name>
<dbReference type="Gene3D" id="3.40.630.30">
    <property type="match status" value="1"/>
</dbReference>
<dbReference type="InterPro" id="IPR016181">
    <property type="entry name" value="Acyl_CoA_acyltransferase"/>
</dbReference>
<dbReference type="CDD" id="cd04301">
    <property type="entry name" value="NAT_SF"/>
    <property type="match status" value="1"/>
</dbReference>
<reference evidence="2 3" key="1">
    <citation type="journal article" date="2014" name="Genome Announc.">
        <title>Genome Sequence of Afipia felis Strain 76713, Isolated in Hospital Water Using an Amoeba Co-Culture Procedure.</title>
        <authorList>
            <person name="Benamar S."/>
            <person name="La Scola B."/>
            <person name="Croce O."/>
        </authorList>
    </citation>
    <scope>NUCLEOTIDE SEQUENCE [LARGE SCALE GENOMIC DNA]</scope>
    <source>
        <strain evidence="2 3">76713</strain>
    </source>
</reference>
<dbReference type="EMBL" id="CCAZ020000001">
    <property type="protein sequence ID" value="CEG08282.1"/>
    <property type="molecule type" value="Genomic_DNA"/>
</dbReference>
<comment type="caution">
    <text evidence="2">The sequence shown here is derived from an EMBL/GenBank/DDBJ whole genome shotgun (WGS) entry which is preliminary data.</text>
</comment>
<dbReference type="SUPFAM" id="SSF55729">
    <property type="entry name" value="Acyl-CoA N-acyltransferases (Nat)"/>
    <property type="match status" value="1"/>
</dbReference>
<evidence type="ECO:0000313" key="2">
    <source>
        <dbReference type="EMBL" id="CEG08282.1"/>
    </source>
</evidence>
<keyword evidence="3" id="KW-1185">Reference proteome</keyword>
<organism evidence="2 3">
    <name type="scientific">Afipia felis</name>
    <name type="common">Cat scratch disease bacillus</name>
    <dbReference type="NCBI Taxonomy" id="1035"/>
    <lineage>
        <taxon>Bacteria</taxon>
        <taxon>Pseudomonadati</taxon>
        <taxon>Pseudomonadota</taxon>
        <taxon>Alphaproteobacteria</taxon>
        <taxon>Hyphomicrobiales</taxon>
        <taxon>Nitrobacteraceae</taxon>
        <taxon>Afipia</taxon>
    </lineage>
</organism>
<dbReference type="Proteomes" id="UP000035762">
    <property type="component" value="Unassembled WGS sequence"/>
</dbReference>
<dbReference type="InterPro" id="IPR000182">
    <property type="entry name" value="GNAT_dom"/>
</dbReference>
<evidence type="ECO:0000259" key="1">
    <source>
        <dbReference type="PROSITE" id="PS51186"/>
    </source>
</evidence>
<dbReference type="STRING" id="1035.BN961_01696"/>
<proteinExistence type="predicted"/>
<evidence type="ECO:0000313" key="3">
    <source>
        <dbReference type="Proteomes" id="UP000035762"/>
    </source>
</evidence>